<reference evidence="7" key="1">
    <citation type="journal article" date="2020" name="mSystems">
        <title>Genome- and Community-Level Interaction Insights into Carbon Utilization and Element Cycling Functions of Hydrothermarchaeota in Hydrothermal Sediment.</title>
        <authorList>
            <person name="Zhou Z."/>
            <person name="Liu Y."/>
            <person name="Xu W."/>
            <person name="Pan J."/>
            <person name="Luo Z.H."/>
            <person name="Li M."/>
        </authorList>
    </citation>
    <scope>NUCLEOTIDE SEQUENCE [LARGE SCALE GENOMIC DNA]</scope>
    <source>
        <strain evidence="7">SpSt-70</strain>
    </source>
</reference>
<dbReference type="GO" id="GO:0046872">
    <property type="term" value="F:metal ion binding"/>
    <property type="evidence" value="ECO:0007669"/>
    <property type="project" value="UniProtKB-KW"/>
</dbReference>
<accession>A0A7V3ZIN7</accession>
<dbReference type="EMBL" id="DTDV01000010">
    <property type="protein sequence ID" value="HGK23560.1"/>
    <property type="molecule type" value="Genomic_DNA"/>
</dbReference>
<dbReference type="SMART" id="SM00729">
    <property type="entry name" value="Elp3"/>
    <property type="match status" value="1"/>
</dbReference>
<dbReference type="PANTHER" id="PTHR43409">
    <property type="entry name" value="ANAEROBIC MAGNESIUM-PROTOPORPHYRIN IX MONOMETHYL ESTER CYCLASE-RELATED"/>
    <property type="match status" value="1"/>
</dbReference>
<evidence type="ECO:0000259" key="6">
    <source>
        <dbReference type="SMART" id="SM00729"/>
    </source>
</evidence>
<comment type="cofactor">
    <cofactor evidence="1">
        <name>[4Fe-4S] cluster</name>
        <dbReference type="ChEBI" id="CHEBI:49883"/>
    </cofactor>
</comment>
<evidence type="ECO:0000256" key="2">
    <source>
        <dbReference type="ARBA" id="ARBA00022691"/>
    </source>
</evidence>
<evidence type="ECO:0000256" key="3">
    <source>
        <dbReference type="ARBA" id="ARBA00022723"/>
    </source>
</evidence>
<keyword evidence="5" id="KW-0411">Iron-sulfur</keyword>
<dbReference type="InterPro" id="IPR051198">
    <property type="entry name" value="BchE-like"/>
</dbReference>
<dbReference type="AlphaFoldDB" id="A0A7V3ZIN7"/>
<dbReference type="InterPro" id="IPR006638">
    <property type="entry name" value="Elp3/MiaA/NifB-like_rSAM"/>
</dbReference>
<dbReference type="InterPro" id="IPR058240">
    <property type="entry name" value="rSAM_sf"/>
</dbReference>
<name>A0A7V3ZIN7_DICTH</name>
<dbReference type="SUPFAM" id="SSF102114">
    <property type="entry name" value="Radical SAM enzymes"/>
    <property type="match status" value="1"/>
</dbReference>
<gene>
    <name evidence="7" type="ORF">ENU78_03805</name>
</gene>
<dbReference type="SFLD" id="SFLDS00029">
    <property type="entry name" value="Radical_SAM"/>
    <property type="match status" value="1"/>
</dbReference>
<comment type="caution">
    <text evidence="7">The sequence shown here is derived from an EMBL/GenBank/DDBJ whole genome shotgun (WGS) entry which is preliminary data.</text>
</comment>
<evidence type="ECO:0000256" key="5">
    <source>
        <dbReference type="ARBA" id="ARBA00023014"/>
    </source>
</evidence>
<proteinExistence type="predicted"/>
<evidence type="ECO:0000313" key="7">
    <source>
        <dbReference type="EMBL" id="HGK23560.1"/>
    </source>
</evidence>
<dbReference type="InterPro" id="IPR007197">
    <property type="entry name" value="rSAM"/>
</dbReference>
<sequence length="371" mass="43283">MNSKKKKSKRILLVEPKKSKNYHTQYPPLGLLKLSAYHKQLGDTVKFVKGFEDDNFEPDKIYITSLFTYAWEAVHEVIKYYLQKYKKAEIIVGGIYATLCEAHLREAFKDRIIIHKGLVNEVENILPDYSLVPNWSASIIFSSRGCIRKCPFCAVSKLEPEFCAKDSIKHLVYPNHKKIILWDNNILASPSWEKIFKELEELNLEVDFNQGLDARLVTPRVVERLLKLKIPIIRLAYDTHIIREPLKKAIDLLKSAGFRGRNIVVYCLYNNPFEKDTPESFLERLRDLIDWGVVSYPMRYEPLEPRPKNTFVAPNWTPELLEMVAKARRVLGYGGAFPPYKGLRMKFFNAKSFEEAFFLREPKKNIIYISK</sequence>
<dbReference type="GO" id="GO:0005829">
    <property type="term" value="C:cytosol"/>
    <property type="evidence" value="ECO:0007669"/>
    <property type="project" value="TreeGrafter"/>
</dbReference>
<keyword evidence="3" id="KW-0479">Metal-binding</keyword>
<dbReference type="PANTHER" id="PTHR43409:SF15">
    <property type="entry name" value="PUTATIVE-RELATED"/>
    <property type="match status" value="1"/>
</dbReference>
<evidence type="ECO:0000256" key="4">
    <source>
        <dbReference type="ARBA" id="ARBA00023004"/>
    </source>
</evidence>
<evidence type="ECO:0000256" key="1">
    <source>
        <dbReference type="ARBA" id="ARBA00001966"/>
    </source>
</evidence>
<dbReference type="GO" id="GO:0051536">
    <property type="term" value="F:iron-sulfur cluster binding"/>
    <property type="evidence" value="ECO:0007669"/>
    <property type="project" value="UniProtKB-KW"/>
</dbReference>
<keyword evidence="4" id="KW-0408">Iron</keyword>
<dbReference type="GO" id="GO:0003824">
    <property type="term" value="F:catalytic activity"/>
    <property type="evidence" value="ECO:0007669"/>
    <property type="project" value="InterPro"/>
</dbReference>
<organism evidence="7">
    <name type="scientific">Dictyoglomus thermophilum</name>
    <dbReference type="NCBI Taxonomy" id="14"/>
    <lineage>
        <taxon>Bacteria</taxon>
        <taxon>Pseudomonadati</taxon>
        <taxon>Dictyoglomota</taxon>
        <taxon>Dictyoglomia</taxon>
        <taxon>Dictyoglomales</taxon>
        <taxon>Dictyoglomaceae</taxon>
        <taxon>Dictyoglomus</taxon>
    </lineage>
</organism>
<keyword evidence="2" id="KW-0949">S-adenosyl-L-methionine</keyword>
<protein>
    <recommendedName>
        <fullName evidence="6">Elp3/MiaA/NifB-like radical SAM core domain-containing protein</fullName>
    </recommendedName>
</protein>
<feature type="domain" description="Elp3/MiaA/NifB-like radical SAM core" evidence="6">
    <location>
        <begin position="136"/>
        <end position="326"/>
    </location>
</feature>